<dbReference type="Gene3D" id="1.10.260.40">
    <property type="entry name" value="lambda repressor-like DNA-binding domains"/>
    <property type="match status" value="1"/>
</dbReference>
<dbReference type="Pfam" id="PF13377">
    <property type="entry name" value="Peripla_BP_3"/>
    <property type="match status" value="1"/>
</dbReference>
<reference evidence="5 7" key="1">
    <citation type="submission" date="2018-03" db="EMBL/GenBank/DDBJ databases">
        <title>Genomic Encyclopedia of Archaeal and Bacterial Type Strains, Phase II (KMG-II): from individual species to whole genera.</title>
        <authorList>
            <person name="Goeker M."/>
        </authorList>
    </citation>
    <scope>NUCLEOTIDE SEQUENCE [LARGE SCALE GENOMIC DNA]</scope>
    <source>
        <strain evidence="5 7">DSM 21548</strain>
    </source>
</reference>
<evidence type="ECO:0000256" key="1">
    <source>
        <dbReference type="ARBA" id="ARBA00023015"/>
    </source>
</evidence>
<evidence type="ECO:0000256" key="3">
    <source>
        <dbReference type="ARBA" id="ARBA00023163"/>
    </source>
</evidence>
<keyword evidence="8" id="KW-1185">Reference proteome</keyword>
<dbReference type="SMART" id="SM00354">
    <property type="entry name" value="HTH_LACI"/>
    <property type="match status" value="1"/>
</dbReference>
<dbReference type="PROSITE" id="PS50932">
    <property type="entry name" value="HTH_LACI_2"/>
    <property type="match status" value="1"/>
</dbReference>
<dbReference type="SUPFAM" id="SSF47413">
    <property type="entry name" value="lambda repressor-like DNA-binding domains"/>
    <property type="match status" value="1"/>
</dbReference>
<dbReference type="CDD" id="cd01392">
    <property type="entry name" value="HTH_LacI"/>
    <property type="match status" value="1"/>
</dbReference>
<sequence length="359" mass="36736">MGRNREHDEGEARVTLSDVAARAGVSPSTASIAFSGQGPVSDSTKARVLAAAEELGYTGPDPLARSLRTGRSGIVGALIPRRIGTSFRDPVTIQTLDGLAEELSVGGAGLLLLSERAQETDRLSLDAAPIDALVLLGCGTASAPTLDVLRRRGVPVITIEGDGETGAANIDVENRSGTRLLAEHLRSLGHTDAALVVLPLSTEDTLTVLTDAALTTATTVTAVRRVEGARDVFPDATGVVAAGSTIADGRDAGRMLLDVPPAERPTAIIAQSDLLAAGVVFAAMDLGLSVPADVSVVGFDGIRVDELPMPLTTVEQPAQGKGAAAGRAVVELLDGGRPESLCFPVTFHPGETTGPPAAR</sequence>
<organism evidence="5 7">
    <name type="scientific">Labedella gwakjiensis</name>
    <dbReference type="NCBI Taxonomy" id="390269"/>
    <lineage>
        <taxon>Bacteria</taxon>
        <taxon>Bacillati</taxon>
        <taxon>Actinomycetota</taxon>
        <taxon>Actinomycetes</taxon>
        <taxon>Micrococcales</taxon>
        <taxon>Microbacteriaceae</taxon>
        <taxon>Labedella</taxon>
    </lineage>
</organism>
<dbReference type="SUPFAM" id="SSF53822">
    <property type="entry name" value="Periplasmic binding protein-like I"/>
    <property type="match status" value="1"/>
</dbReference>
<evidence type="ECO:0000313" key="7">
    <source>
        <dbReference type="Proteomes" id="UP000241203"/>
    </source>
</evidence>
<evidence type="ECO:0000313" key="5">
    <source>
        <dbReference type="EMBL" id="PSL38041.1"/>
    </source>
</evidence>
<dbReference type="CDD" id="cd06279">
    <property type="entry name" value="PBP1_LacI-like"/>
    <property type="match status" value="1"/>
</dbReference>
<dbReference type="InterPro" id="IPR010982">
    <property type="entry name" value="Lambda_DNA-bd_dom_sf"/>
</dbReference>
<dbReference type="GO" id="GO:0003700">
    <property type="term" value="F:DNA-binding transcription factor activity"/>
    <property type="evidence" value="ECO:0007669"/>
    <property type="project" value="TreeGrafter"/>
</dbReference>
<dbReference type="GO" id="GO:0000976">
    <property type="term" value="F:transcription cis-regulatory region binding"/>
    <property type="evidence" value="ECO:0007669"/>
    <property type="project" value="TreeGrafter"/>
</dbReference>
<dbReference type="Gene3D" id="3.40.50.2300">
    <property type="match status" value="2"/>
</dbReference>
<evidence type="ECO:0000259" key="4">
    <source>
        <dbReference type="PROSITE" id="PS50932"/>
    </source>
</evidence>
<gene>
    <name evidence="5" type="ORF">CLV49_1653</name>
    <name evidence="6" type="ORF">ELQ93_10935</name>
</gene>
<protein>
    <submittedName>
        <fullName evidence="5">LacI family transcriptional regulator</fullName>
    </submittedName>
</protein>
<feature type="domain" description="HTH lacI-type" evidence="4">
    <location>
        <begin position="14"/>
        <end position="69"/>
    </location>
</feature>
<keyword evidence="1" id="KW-0805">Transcription regulation</keyword>
<reference evidence="6 8" key="2">
    <citation type="submission" date="2018-12" db="EMBL/GenBank/DDBJ databases">
        <authorList>
            <person name="hu s."/>
            <person name="Xu Y."/>
            <person name="Xu B."/>
            <person name="Li F."/>
        </authorList>
    </citation>
    <scope>NUCLEOTIDE SEQUENCE [LARGE SCALE GENOMIC DNA]</scope>
    <source>
        <strain evidence="6 8">KSW2-17</strain>
    </source>
</reference>
<dbReference type="OrthoDB" id="5171752at2"/>
<evidence type="ECO:0000313" key="6">
    <source>
        <dbReference type="EMBL" id="RUQ87398.1"/>
    </source>
</evidence>
<dbReference type="Pfam" id="PF00356">
    <property type="entry name" value="LacI"/>
    <property type="match status" value="1"/>
</dbReference>
<keyword evidence="2" id="KW-0238">DNA-binding</keyword>
<evidence type="ECO:0000313" key="8">
    <source>
        <dbReference type="Proteomes" id="UP000268291"/>
    </source>
</evidence>
<comment type="caution">
    <text evidence="5">The sequence shown here is derived from an EMBL/GenBank/DDBJ whole genome shotgun (WGS) entry which is preliminary data.</text>
</comment>
<accession>A0A2P8GVP5</accession>
<dbReference type="EMBL" id="RZGY01000001">
    <property type="protein sequence ID" value="RUQ87398.1"/>
    <property type="molecule type" value="Genomic_DNA"/>
</dbReference>
<evidence type="ECO:0000256" key="2">
    <source>
        <dbReference type="ARBA" id="ARBA00023125"/>
    </source>
</evidence>
<dbReference type="InterPro" id="IPR046335">
    <property type="entry name" value="LacI/GalR-like_sensor"/>
</dbReference>
<dbReference type="InterPro" id="IPR028082">
    <property type="entry name" value="Peripla_BP_I"/>
</dbReference>
<keyword evidence="3" id="KW-0804">Transcription</keyword>
<dbReference type="RefSeq" id="WP_106563107.1">
    <property type="nucleotide sequence ID" value="NZ_PYAU01000001.1"/>
</dbReference>
<dbReference type="PANTHER" id="PTHR30146:SF138">
    <property type="entry name" value="TRANSCRIPTIONAL REGULATORY PROTEIN"/>
    <property type="match status" value="1"/>
</dbReference>
<dbReference type="Proteomes" id="UP000241203">
    <property type="component" value="Unassembled WGS sequence"/>
</dbReference>
<dbReference type="Proteomes" id="UP000268291">
    <property type="component" value="Unassembled WGS sequence"/>
</dbReference>
<proteinExistence type="predicted"/>
<dbReference type="InterPro" id="IPR000843">
    <property type="entry name" value="HTH_LacI"/>
</dbReference>
<dbReference type="PANTHER" id="PTHR30146">
    <property type="entry name" value="LACI-RELATED TRANSCRIPTIONAL REPRESSOR"/>
    <property type="match status" value="1"/>
</dbReference>
<dbReference type="AlphaFoldDB" id="A0A2P8GVP5"/>
<name>A0A2P8GVP5_9MICO</name>
<dbReference type="EMBL" id="PYAU01000001">
    <property type="protein sequence ID" value="PSL38041.1"/>
    <property type="molecule type" value="Genomic_DNA"/>
</dbReference>